<comment type="caution">
    <text evidence="1">The sequence shown here is derived from an EMBL/GenBank/DDBJ whole genome shotgun (WGS) entry which is preliminary data.</text>
</comment>
<dbReference type="EMBL" id="JGDB01000262">
    <property type="protein sequence ID" value="EXY88899.1"/>
    <property type="molecule type" value="Genomic_DNA"/>
</dbReference>
<sequence>MPLAGTFVIHDLFSMWEKLICLAGLPSWISLNGSINDF</sequence>
<evidence type="ECO:0000313" key="1">
    <source>
        <dbReference type="EMBL" id="EXY88899.1"/>
    </source>
</evidence>
<proteinExistence type="predicted"/>
<name>A0A015TWU5_BACFG</name>
<organism evidence="1 2">
    <name type="scientific">Bacteroides fragilis str. 3998T(B)3</name>
    <dbReference type="NCBI Taxonomy" id="1339316"/>
    <lineage>
        <taxon>Bacteria</taxon>
        <taxon>Pseudomonadati</taxon>
        <taxon>Bacteroidota</taxon>
        <taxon>Bacteroidia</taxon>
        <taxon>Bacteroidales</taxon>
        <taxon>Bacteroidaceae</taxon>
        <taxon>Bacteroides</taxon>
    </lineage>
</organism>
<dbReference type="Proteomes" id="UP000020773">
    <property type="component" value="Unassembled WGS sequence"/>
</dbReference>
<protein>
    <submittedName>
        <fullName evidence="1">Uncharacterized protein</fullName>
    </submittedName>
</protein>
<gene>
    <name evidence="1" type="ORF">M125_4377</name>
</gene>
<dbReference type="AlphaFoldDB" id="A0A015TWU5"/>
<evidence type="ECO:0000313" key="2">
    <source>
        <dbReference type="Proteomes" id="UP000020773"/>
    </source>
</evidence>
<reference evidence="1 2" key="1">
    <citation type="submission" date="2014-02" db="EMBL/GenBank/DDBJ databases">
        <authorList>
            <person name="Sears C."/>
            <person name="Carroll K."/>
            <person name="Sack B.R."/>
            <person name="Qadri F."/>
            <person name="Myers L.L."/>
            <person name="Chung G.-T."/>
            <person name="Escheverria P."/>
            <person name="Fraser C.M."/>
            <person name="Sadzewicz L."/>
            <person name="Shefchek K.A."/>
            <person name="Tallon L."/>
            <person name="Das S.P."/>
            <person name="Daugherty S."/>
            <person name="Mongodin E.F."/>
        </authorList>
    </citation>
    <scope>NUCLEOTIDE SEQUENCE [LARGE SCALE GENOMIC DNA]</scope>
    <source>
        <strain evidence="2">3998T(B)3</strain>
    </source>
</reference>
<accession>A0A015TWU5</accession>